<dbReference type="InterPro" id="IPR036390">
    <property type="entry name" value="WH_DNA-bd_sf"/>
</dbReference>
<gene>
    <name evidence="1" type="ORF">UFOVP236_15</name>
</gene>
<sequence length="134" mass="15666">MRKQWGETATAILVSLKNFGPMTRKEMCDHLGLDRMNVSAIMTRLTKRTQLAGKRIYIKAYVYDSEGERRYPRAIYALGDKPDVKKPKSNPKENKRRYLAGLQMRYKTNSVFNLAMTRRQYQEQKNNSTAKDLL</sequence>
<dbReference type="EMBL" id="LR798284">
    <property type="protein sequence ID" value="CAB5220272.1"/>
    <property type="molecule type" value="Genomic_DNA"/>
</dbReference>
<protein>
    <submittedName>
        <fullName evidence="1">Uncharacterized protein</fullName>
    </submittedName>
</protein>
<accession>A0A6J7WUB0</accession>
<name>A0A6J7WUB0_9CAUD</name>
<organism evidence="1">
    <name type="scientific">uncultured Caudovirales phage</name>
    <dbReference type="NCBI Taxonomy" id="2100421"/>
    <lineage>
        <taxon>Viruses</taxon>
        <taxon>Duplodnaviria</taxon>
        <taxon>Heunggongvirae</taxon>
        <taxon>Uroviricota</taxon>
        <taxon>Caudoviricetes</taxon>
        <taxon>Peduoviridae</taxon>
        <taxon>Maltschvirus</taxon>
        <taxon>Maltschvirus maltsch</taxon>
    </lineage>
</organism>
<dbReference type="SUPFAM" id="SSF46785">
    <property type="entry name" value="Winged helix' DNA-binding domain"/>
    <property type="match status" value="1"/>
</dbReference>
<evidence type="ECO:0000313" key="1">
    <source>
        <dbReference type="EMBL" id="CAB5220272.1"/>
    </source>
</evidence>
<proteinExistence type="predicted"/>
<reference evidence="1" key="1">
    <citation type="submission" date="2020-05" db="EMBL/GenBank/DDBJ databases">
        <authorList>
            <person name="Chiriac C."/>
            <person name="Salcher M."/>
            <person name="Ghai R."/>
            <person name="Kavagutti S V."/>
        </authorList>
    </citation>
    <scope>NUCLEOTIDE SEQUENCE</scope>
</reference>